<dbReference type="Proteomes" id="UP000054858">
    <property type="component" value="Unassembled WGS sequence"/>
</dbReference>
<evidence type="ECO:0000256" key="5">
    <source>
        <dbReference type="ARBA" id="ARBA00022729"/>
    </source>
</evidence>
<sequence>MMRTRLIRTILLFCCCNTMFAATLTSIAIKDQKDKTSVVFSLQGSFSYKLFTLENPSRVVIDFAQTATTINLQTLAKNHPLISHVRSGHPDTQTLRIVFDVNHSIQINKTQSAGLLQLELLEKNTGVHGARANTPVANPAVVKAYTAKLPVKTRHTPPRSLRDVIIVLDPGHGGKDPGAIGPNRHVEKDVVLSIALKLKEIINKEPGMRAVLTRTSDYYVGLRERLHIARKYNADVFVSIHADAFINQHSNGVSVFALSQTGATSEAARWLAEKENYSELGGVNLSELDDKNNLVRTVLIDLSQTATISASLQIGSTVLQHLDKITNLHHEKVEQARFVVLKSPDIPSILIETGFISNPHEEKNLTSSAYQARLTQAIFQGIKRYFFAHPPYGSRIEALSSAGRHLVKKGETLPVIAKQYHTTAAALKNFNRLSTEHLHPGQTLGIPKSWS</sequence>
<reference evidence="12 13" key="1">
    <citation type="submission" date="2015-11" db="EMBL/GenBank/DDBJ databases">
        <title>Genomic analysis of 38 Legionella species identifies large and diverse effector repertoires.</title>
        <authorList>
            <person name="Burstein D."/>
            <person name="Amaro F."/>
            <person name="Zusman T."/>
            <person name="Lifshitz Z."/>
            <person name="Cohen O."/>
            <person name="Gilbert J.A."/>
            <person name="Pupko T."/>
            <person name="Shuman H.A."/>
            <person name="Segal G."/>
        </authorList>
    </citation>
    <scope>NUCLEOTIDE SEQUENCE [LARGE SCALE GENOMIC DNA]</scope>
    <source>
        <strain evidence="12 13">Oak Ridge-10</strain>
    </source>
</reference>
<organism evidence="12 13">
    <name type="scientific">Legionella oakridgensis</name>
    <dbReference type="NCBI Taxonomy" id="29423"/>
    <lineage>
        <taxon>Bacteria</taxon>
        <taxon>Pseudomonadati</taxon>
        <taxon>Pseudomonadota</taxon>
        <taxon>Gammaproteobacteria</taxon>
        <taxon>Legionellales</taxon>
        <taxon>Legionellaceae</taxon>
        <taxon>Legionella</taxon>
    </lineage>
</organism>
<dbReference type="GO" id="GO:0009253">
    <property type="term" value="P:peptidoglycan catabolic process"/>
    <property type="evidence" value="ECO:0007669"/>
    <property type="project" value="InterPro"/>
</dbReference>
<dbReference type="PROSITE" id="PS51782">
    <property type="entry name" value="LYSM"/>
    <property type="match status" value="1"/>
</dbReference>
<keyword evidence="5 10" id="KW-0732">Signal</keyword>
<evidence type="ECO:0000256" key="10">
    <source>
        <dbReference type="SAM" id="SignalP"/>
    </source>
</evidence>
<keyword evidence="8" id="KW-0961">Cell wall biogenesis/degradation</keyword>
<dbReference type="GO" id="GO:0030288">
    <property type="term" value="C:outer membrane-bounded periplasmic space"/>
    <property type="evidence" value="ECO:0007669"/>
    <property type="project" value="TreeGrafter"/>
</dbReference>
<evidence type="ECO:0000256" key="9">
    <source>
        <dbReference type="ARBA" id="ARBA00074581"/>
    </source>
</evidence>
<dbReference type="GO" id="GO:0071555">
    <property type="term" value="P:cell wall organization"/>
    <property type="evidence" value="ECO:0007669"/>
    <property type="project" value="UniProtKB-KW"/>
</dbReference>
<proteinExistence type="inferred from homology"/>
<name>A0A0W0X517_9GAMM</name>
<dbReference type="InterPro" id="IPR018392">
    <property type="entry name" value="LysM"/>
</dbReference>
<comment type="caution">
    <text evidence="12">The sequence shown here is derived from an EMBL/GenBank/DDBJ whole genome shotgun (WGS) entry which is preliminary data.</text>
</comment>
<dbReference type="Pfam" id="PF01520">
    <property type="entry name" value="Amidase_3"/>
    <property type="match status" value="1"/>
</dbReference>
<dbReference type="CDD" id="cd02696">
    <property type="entry name" value="MurNAc-LAA"/>
    <property type="match status" value="1"/>
</dbReference>
<evidence type="ECO:0000313" key="12">
    <source>
        <dbReference type="EMBL" id="KTD39594.1"/>
    </source>
</evidence>
<comment type="similarity">
    <text evidence="3">Belongs to the N-acetylmuramoyl-L-alanine amidase 3 family.</text>
</comment>
<dbReference type="SUPFAM" id="SSF53187">
    <property type="entry name" value="Zn-dependent exopeptidases"/>
    <property type="match status" value="1"/>
</dbReference>
<dbReference type="GO" id="GO:0008745">
    <property type="term" value="F:N-acetylmuramoyl-L-alanine amidase activity"/>
    <property type="evidence" value="ECO:0007669"/>
    <property type="project" value="UniProtKB-EC"/>
</dbReference>
<dbReference type="Pfam" id="PF01476">
    <property type="entry name" value="LysM"/>
    <property type="match status" value="1"/>
</dbReference>
<dbReference type="SUPFAM" id="SSF54106">
    <property type="entry name" value="LysM domain"/>
    <property type="match status" value="1"/>
</dbReference>
<evidence type="ECO:0000259" key="11">
    <source>
        <dbReference type="PROSITE" id="PS51782"/>
    </source>
</evidence>
<evidence type="ECO:0000256" key="8">
    <source>
        <dbReference type="ARBA" id="ARBA00023316"/>
    </source>
</evidence>
<dbReference type="FunFam" id="3.40.630.40:FF:000001">
    <property type="entry name" value="N-acetylmuramoyl-L-alanine amidase"/>
    <property type="match status" value="1"/>
</dbReference>
<dbReference type="InterPro" id="IPR036779">
    <property type="entry name" value="LysM_dom_sf"/>
</dbReference>
<evidence type="ECO:0000256" key="3">
    <source>
        <dbReference type="ARBA" id="ARBA00010860"/>
    </source>
</evidence>
<evidence type="ECO:0000256" key="6">
    <source>
        <dbReference type="ARBA" id="ARBA00022764"/>
    </source>
</evidence>
<dbReference type="CDD" id="cd00118">
    <property type="entry name" value="LysM"/>
    <property type="match status" value="1"/>
</dbReference>
<feature type="chain" id="PRO_5006916145" description="N-acetylmuramoyl-L-alanine amidase AmiC" evidence="10">
    <location>
        <begin position="22"/>
        <end position="451"/>
    </location>
</feature>
<dbReference type="Gene3D" id="3.10.350.10">
    <property type="entry name" value="LysM domain"/>
    <property type="match status" value="1"/>
</dbReference>
<dbReference type="EMBL" id="LNYP01000019">
    <property type="protein sequence ID" value="KTD39594.1"/>
    <property type="molecule type" value="Genomic_DNA"/>
</dbReference>
<comment type="catalytic activity">
    <reaction evidence="1">
        <text>Hydrolyzes the link between N-acetylmuramoyl residues and L-amino acid residues in certain cell-wall glycopeptides.</text>
        <dbReference type="EC" id="3.5.1.28"/>
    </reaction>
</comment>
<feature type="domain" description="LysM" evidence="11">
    <location>
        <begin position="403"/>
        <end position="446"/>
    </location>
</feature>
<feature type="signal peptide" evidence="10">
    <location>
        <begin position="1"/>
        <end position="21"/>
    </location>
</feature>
<evidence type="ECO:0000256" key="7">
    <source>
        <dbReference type="ARBA" id="ARBA00022801"/>
    </source>
</evidence>
<dbReference type="Gene3D" id="2.60.40.3500">
    <property type="match status" value="1"/>
</dbReference>
<dbReference type="Gene3D" id="3.40.630.40">
    <property type="entry name" value="Zn-dependent exopeptidases"/>
    <property type="match status" value="1"/>
</dbReference>
<evidence type="ECO:0000256" key="4">
    <source>
        <dbReference type="ARBA" id="ARBA00011901"/>
    </source>
</evidence>
<protein>
    <recommendedName>
        <fullName evidence="9">N-acetylmuramoyl-L-alanine amidase AmiC</fullName>
        <ecNumber evidence="4">3.5.1.28</ecNumber>
    </recommendedName>
</protein>
<keyword evidence="6" id="KW-0574">Periplasm</keyword>
<dbReference type="PANTHER" id="PTHR30404">
    <property type="entry name" value="N-ACETYLMURAMOYL-L-ALANINE AMIDASE"/>
    <property type="match status" value="1"/>
</dbReference>
<dbReference type="Pfam" id="PF11741">
    <property type="entry name" value="AMIN"/>
    <property type="match status" value="1"/>
</dbReference>
<dbReference type="InterPro" id="IPR002508">
    <property type="entry name" value="MurNAc-LAA_cat"/>
</dbReference>
<evidence type="ECO:0000256" key="1">
    <source>
        <dbReference type="ARBA" id="ARBA00001561"/>
    </source>
</evidence>
<accession>A0A0W0X517</accession>
<evidence type="ECO:0000256" key="2">
    <source>
        <dbReference type="ARBA" id="ARBA00004418"/>
    </source>
</evidence>
<comment type="subcellular location">
    <subcellularLocation>
        <location evidence="2">Periplasm</location>
    </subcellularLocation>
</comment>
<keyword evidence="7" id="KW-0378">Hydrolase</keyword>
<dbReference type="PATRIC" id="fig|29423.5.peg.1073"/>
<dbReference type="EC" id="3.5.1.28" evidence="4"/>
<gene>
    <name evidence="12" type="primary">amiB</name>
    <name evidence="12" type="ORF">Loak_1020</name>
</gene>
<dbReference type="AlphaFoldDB" id="A0A0W0X517"/>
<dbReference type="PANTHER" id="PTHR30404:SF0">
    <property type="entry name" value="N-ACETYLMURAMOYL-L-ALANINE AMIDASE AMIC"/>
    <property type="match status" value="1"/>
</dbReference>
<dbReference type="SMART" id="SM00257">
    <property type="entry name" value="LysM"/>
    <property type="match status" value="1"/>
</dbReference>
<dbReference type="InterPro" id="IPR021731">
    <property type="entry name" value="AMIN_dom"/>
</dbReference>
<dbReference type="SMART" id="SM00646">
    <property type="entry name" value="Ami_3"/>
    <property type="match status" value="1"/>
</dbReference>
<evidence type="ECO:0000313" key="13">
    <source>
        <dbReference type="Proteomes" id="UP000054858"/>
    </source>
</evidence>
<dbReference type="InterPro" id="IPR050695">
    <property type="entry name" value="N-acetylmuramoyl_amidase_3"/>
</dbReference>